<dbReference type="PANTHER" id="PTHR10334">
    <property type="entry name" value="CYSTEINE-RICH SECRETORY PROTEIN-RELATED"/>
    <property type="match status" value="1"/>
</dbReference>
<accession>A0A0B1SRB6</accession>
<evidence type="ECO:0000313" key="3">
    <source>
        <dbReference type="Proteomes" id="UP000053660"/>
    </source>
</evidence>
<dbReference type="OrthoDB" id="43654at2759"/>
<evidence type="ECO:0000313" key="2">
    <source>
        <dbReference type="EMBL" id="KHJ86441.1"/>
    </source>
</evidence>
<evidence type="ECO:0000259" key="1">
    <source>
        <dbReference type="SMART" id="SM00198"/>
    </source>
</evidence>
<name>A0A0B1SRB6_OESDE</name>
<dbReference type="SUPFAM" id="SSF55797">
    <property type="entry name" value="PR-1-like"/>
    <property type="match status" value="2"/>
</dbReference>
<dbReference type="SMART" id="SM00198">
    <property type="entry name" value="SCP"/>
    <property type="match status" value="1"/>
</dbReference>
<proteinExistence type="predicted"/>
<dbReference type="AlphaFoldDB" id="A0A0B1SRB6"/>
<protein>
    <submittedName>
        <fullName evidence="2">SCP-like protein</fullName>
    </submittedName>
</protein>
<keyword evidence="3" id="KW-1185">Reference proteome</keyword>
<dbReference type="Gene3D" id="3.40.33.10">
    <property type="entry name" value="CAP"/>
    <property type="match status" value="2"/>
</dbReference>
<dbReference type="EMBL" id="KN560425">
    <property type="protein sequence ID" value="KHJ86441.1"/>
    <property type="molecule type" value="Genomic_DNA"/>
</dbReference>
<organism evidence="2 3">
    <name type="scientific">Oesophagostomum dentatum</name>
    <name type="common">Nodular worm</name>
    <dbReference type="NCBI Taxonomy" id="61180"/>
    <lineage>
        <taxon>Eukaryota</taxon>
        <taxon>Metazoa</taxon>
        <taxon>Ecdysozoa</taxon>
        <taxon>Nematoda</taxon>
        <taxon>Chromadorea</taxon>
        <taxon>Rhabditida</taxon>
        <taxon>Rhabditina</taxon>
        <taxon>Rhabditomorpha</taxon>
        <taxon>Strongyloidea</taxon>
        <taxon>Strongylidae</taxon>
        <taxon>Oesophagostomum</taxon>
    </lineage>
</organism>
<sequence length="287" mass="30844">MHNIRRSALANGTVTNTDGVALPKGNNILQMEIDCTLEAAATAIAANCFADSPNPGTGISENRAEVLLTGVPDKLTAIEKGVSSWWKQIRTVTPTISTTVTYDASHAAIIDFVHMAWAPTYKLGCGINKCTNFYAVVCQYSPSDLAYGNQIYEIGNPCTNCPAGFNTCTDYLCVADHQQRKFLDLHNTYRSSLANGEVVKVNGNKLPKGSNILKMEIDCDLEAEATAIAAACFADSPNPGTGISESREQVPLDGTPDKLTAIEKVDLPVVRITRCGKRVLSSIVRQT</sequence>
<dbReference type="InterPro" id="IPR001283">
    <property type="entry name" value="CRISP-related"/>
</dbReference>
<dbReference type="CDD" id="cd05380">
    <property type="entry name" value="CAP_euk"/>
    <property type="match status" value="1"/>
</dbReference>
<dbReference type="Proteomes" id="UP000053660">
    <property type="component" value="Unassembled WGS sequence"/>
</dbReference>
<dbReference type="InterPro" id="IPR014044">
    <property type="entry name" value="CAP_dom"/>
</dbReference>
<reference evidence="2 3" key="1">
    <citation type="submission" date="2014-03" db="EMBL/GenBank/DDBJ databases">
        <title>Draft genome of the hookworm Oesophagostomum dentatum.</title>
        <authorList>
            <person name="Mitreva M."/>
        </authorList>
    </citation>
    <scope>NUCLEOTIDE SEQUENCE [LARGE SCALE GENOMIC DNA]</scope>
    <source>
        <strain evidence="2 3">OD-Hann</strain>
    </source>
</reference>
<dbReference type="InterPro" id="IPR035940">
    <property type="entry name" value="CAP_sf"/>
</dbReference>
<feature type="domain" description="SCP" evidence="1">
    <location>
        <begin position="1"/>
        <end position="152"/>
    </location>
</feature>
<gene>
    <name evidence="2" type="ORF">OESDEN_13813</name>
</gene>
<dbReference type="Pfam" id="PF00188">
    <property type="entry name" value="CAP"/>
    <property type="match status" value="1"/>
</dbReference>